<dbReference type="STRING" id="1156394.T0QY55"/>
<dbReference type="EMBL" id="JH767472">
    <property type="protein sequence ID" value="EQC24698.1"/>
    <property type="molecule type" value="Genomic_DNA"/>
</dbReference>
<dbReference type="RefSeq" id="XP_008621872.1">
    <property type="nucleotide sequence ID" value="XM_008623650.1"/>
</dbReference>
<name>T0QY55_SAPDV</name>
<reference evidence="1 2" key="1">
    <citation type="submission" date="2012-04" db="EMBL/GenBank/DDBJ databases">
        <title>The Genome Sequence of Saprolegnia declina VS20.</title>
        <authorList>
            <consortium name="The Broad Institute Genome Sequencing Platform"/>
            <person name="Russ C."/>
            <person name="Nusbaum C."/>
            <person name="Tyler B."/>
            <person name="van West P."/>
            <person name="Dieguez-Uribeondo J."/>
            <person name="de Bruijn I."/>
            <person name="Tripathy S."/>
            <person name="Jiang R."/>
            <person name="Young S.K."/>
            <person name="Zeng Q."/>
            <person name="Gargeya S."/>
            <person name="Fitzgerald M."/>
            <person name="Haas B."/>
            <person name="Abouelleil A."/>
            <person name="Alvarado L."/>
            <person name="Arachchi H.M."/>
            <person name="Berlin A."/>
            <person name="Chapman S.B."/>
            <person name="Goldberg J."/>
            <person name="Griggs A."/>
            <person name="Gujja S."/>
            <person name="Hansen M."/>
            <person name="Howarth C."/>
            <person name="Imamovic A."/>
            <person name="Larimer J."/>
            <person name="McCowen C."/>
            <person name="Montmayeur A."/>
            <person name="Murphy C."/>
            <person name="Neiman D."/>
            <person name="Pearson M."/>
            <person name="Priest M."/>
            <person name="Roberts A."/>
            <person name="Saif S."/>
            <person name="Shea T."/>
            <person name="Sisk P."/>
            <person name="Sykes S."/>
            <person name="Wortman J."/>
            <person name="Nusbaum C."/>
            <person name="Birren B."/>
        </authorList>
    </citation>
    <scope>NUCLEOTIDE SEQUENCE [LARGE SCALE GENOMIC DNA]</scope>
    <source>
        <strain evidence="1 2">VS20</strain>
    </source>
</reference>
<organism evidence="1 2">
    <name type="scientific">Saprolegnia diclina (strain VS20)</name>
    <dbReference type="NCBI Taxonomy" id="1156394"/>
    <lineage>
        <taxon>Eukaryota</taxon>
        <taxon>Sar</taxon>
        <taxon>Stramenopiles</taxon>
        <taxon>Oomycota</taxon>
        <taxon>Saprolegniomycetes</taxon>
        <taxon>Saprolegniales</taxon>
        <taxon>Saprolegniaceae</taxon>
        <taxon>Saprolegnia</taxon>
    </lineage>
</organism>
<proteinExistence type="predicted"/>
<evidence type="ECO:0000313" key="1">
    <source>
        <dbReference type="EMBL" id="EQC24698.1"/>
    </source>
</evidence>
<dbReference type="AlphaFoldDB" id="T0QY55"/>
<dbReference type="Proteomes" id="UP000030762">
    <property type="component" value="Unassembled WGS sequence"/>
</dbReference>
<dbReference type="VEuPathDB" id="FungiDB:SDRG_17408"/>
<protein>
    <submittedName>
        <fullName evidence="1">Uncharacterized protein</fullName>
    </submittedName>
</protein>
<sequence length="160" mass="17651">MAFNFSQSNKALPLKTRMGIRDNNESFETSLAAIRTATGIDFAFEVHGDVLAFSKAIDERYEDRLGEIFFGASSGVLQSLVTCLTNGCADEMVQEDLQDTCSAKLLVFRVKLEGRPSGGLYHPLSIENGVLFVDFYADAVWSNVDEVGWTKLEDVPRITA</sequence>
<dbReference type="GeneID" id="19958135"/>
<dbReference type="OMA" id="TNGCADE"/>
<keyword evidence="2" id="KW-1185">Reference proteome</keyword>
<dbReference type="OrthoDB" id="60838at2759"/>
<accession>T0QY55</accession>
<dbReference type="InParanoid" id="T0QY55"/>
<evidence type="ECO:0000313" key="2">
    <source>
        <dbReference type="Proteomes" id="UP000030762"/>
    </source>
</evidence>
<gene>
    <name evidence="1" type="ORF">SDRG_17408</name>
</gene>